<evidence type="ECO:0000313" key="2">
    <source>
        <dbReference type="EMBL" id="KAK3608764.1"/>
    </source>
</evidence>
<sequence length="235" mass="26080">MADNEYTQADIARKTGLSPAAVNQILHEKYPSSPSHFLMRIEDALNMSAPKRKVPNFIETSMVKLITKAAVKARQEACICVVSGAPGTGKTRAVKNLNPLKNLPVYLVEADTVMTADRFLSEISQSIGIEVYGRPGAKFGRIIEKLYGTPALLVIDEADTLRPNVLETARRIKDKAEIGMLLIGNDRLNSLLRPKDGVFDKLRSRIKFYPKYVSSISIEDEILFTETYLPGLPED</sequence>
<dbReference type="GO" id="GO:0003677">
    <property type="term" value="F:DNA binding"/>
    <property type="evidence" value="ECO:0007669"/>
    <property type="project" value="InterPro"/>
</dbReference>
<feature type="domain" description="HTH cro/C1-type" evidence="1">
    <location>
        <begin position="6"/>
        <end position="52"/>
    </location>
</feature>
<proteinExistence type="predicted"/>
<dbReference type="AlphaFoldDB" id="A0AAE0TF04"/>
<evidence type="ECO:0000313" key="3">
    <source>
        <dbReference type="Proteomes" id="UP001195483"/>
    </source>
</evidence>
<dbReference type="GO" id="GO:0016887">
    <property type="term" value="F:ATP hydrolysis activity"/>
    <property type="evidence" value="ECO:0007669"/>
    <property type="project" value="InterPro"/>
</dbReference>
<gene>
    <name evidence="2" type="ORF">CHS0354_006805</name>
</gene>
<dbReference type="PROSITE" id="PS50943">
    <property type="entry name" value="HTH_CROC1"/>
    <property type="match status" value="1"/>
</dbReference>
<dbReference type="Proteomes" id="UP001195483">
    <property type="component" value="Unassembled WGS sequence"/>
</dbReference>
<dbReference type="Gene3D" id="3.40.50.300">
    <property type="entry name" value="P-loop containing nucleotide triphosphate hydrolases"/>
    <property type="match status" value="1"/>
</dbReference>
<protein>
    <recommendedName>
        <fullName evidence="1">HTH cro/C1-type domain-containing protein</fullName>
    </recommendedName>
</protein>
<organism evidence="2 3">
    <name type="scientific">Potamilus streckersoni</name>
    <dbReference type="NCBI Taxonomy" id="2493646"/>
    <lineage>
        <taxon>Eukaryota</taxon>
        <taxon>Metazoa</taxon>
        <taxon>Spiralia</taxon>
        <taxon>Lophotrochozoa</taxon>
        <taxon>Mollusca</taxon>
        <taxon>Bivalvia</taxon>
        <taxon>Autobranchia</taxon>
        <taxon>Heteroconchia</taxon>
        <taxon>Palaeoheterodonta</taxon>
        <taxon>Unionida</taxon>
        <taxon>Unionoidea</taxon>
        <taxon>Unionidae</taxon>
        <taxon>Ambleminae</taxon>
        <taxon>Lampsilini</taxon>
        <taxon>Potamilus</taxon>
    </lineage>
</organism>
<dbReference type="PANTHER" id="PTHR35894:SF5">
    <property type="entry name" value="MU-LIKE PROPHAGE FLUMU DNA TRANSPOSITION PROTEIN B"/>
    <property type="match status" value="1"/>
</dbReference>
<reference evidence="2" key="3">
    <citation type="submission" date="2023-05" db="EMBL/GenBank/DDBJ databases">
        <authorList>
            <person name="Smith C.H."/>
        </authorList>
    </citation>
    <scope>NUCLEOTIDE SEQUENCE</scope>
    <source>
        <strain evidence="2">CHS0354</strain>
        <tissue evidence="2">Mantle</tissue>
    </source>
</reference>
<dbReference type="InterPro" id="IPR010982">
    <property type="entry name" value="Lambda_DNA-bd_dom_sf"/>
</dbReference>
<reference evidence="2" key="2">
    <citation type="journal article" date="2021" name="Genome Biol. Evol.">
        <title>Developing a high-quality reference genome for a parasitic bivalve with doubly uniparental inheritance (Bivalvia: Unionida).</title>
        <authorList>
            <person name="Smith C.H."/>
        </authorList>
    </citation>
    <scope>NUCLEOTIDE SEQUENCE</scope>
    <source>
        <strain evidence="2">CHS0354</strain>
        <tissue evidence="2">Mantle</tissue>
    </source>
</reference>
<keyword evidence="3" id="KW-1185">Reference proteome</keyword>
<dbReference type="SUPFAM" id="SSF47413">
    <property type="entry name" value="lambda repressor-like DNA-binding domains"/>
    <property type="match status" value="1"/>
</dbReference>
<dbReference type="InterPro" id="IPR049945">
    <property type="entry name" value="AAA_22"/>
</dbReference>
<evidence type="ECO:0000259" key="1">
    <source>
        <dbReference type="PROSITE" id="PS50943"/>
    </source>
</evidence>
<dbReference type="InterPro" id="IPR001387">
    <property type="entry name" value="Cro/C1-type_HTH"/>
</dbReference>
<dbReference type="CDD" id="cd00009">
    <property type="entry name" value="AAA"/>
    <property type="match status" value="1"/>
</dbReference>
<dbReference type="CDD" id="cd00093">
    <property type="entry name" value="HTH_XRE"/>
    <property type="match status" value="1"/>
</dbReference>
<dbReference type="PANTHER" id="PTHR35894">
    <property type="entry name" value="GENERAL SECRETION PATHWAY PROTEIN A-RELATED"/>
    <property type="match status" value="1"/>
</dbReference>
<dbReference type="Gene3D" id="1.10.260.40">
    <property type="entry name" value="lambda repressor-like DNA-binding domains"/>
    <property type="match status" value="1"/>
</dbReference>
<dbReference type="EMBL" id="JAEAOA010000469">
    <property type="protein sequence ID" value="KAK3608764.1"/>
    <property type="molecule type" value="Genomic_DNA"/>
</dbReference>
<reference evidence="2" key="1">
    <citation type="journal article" date="2021" name="Genome Biol. Evol.">
        <title>A High-Quality Reference Genome for a Parasitic Bivalve with Doubly Uniparental Inheritance (Bivalvia: Unionida).</title>
        <authorList>
            <person name="Smith C.H."/>
        </authorList>
    </citation>
    <scope>NUCLEOTIDE SEQUENCE</scope>
    <source>
        <strain evidence="2">CHS0354</strain>
    </source>
</reference>
<comment type="caution">
    <text evidence="2">The sequence shown here is derived from an EMBL/GenBank/DDBJ whole genome shotgun (WGS) entry which is preliminary data.</text>
</comment>
<dbReference type="InterPro" id="IPR052026">
    <property type="entry name" value="ExeA_AAA_ATPase_DNA-bind"/>
</dbReference>
<dbReference type="SUPFAM" id="SSF52540">
    <property type="entry name" value="P-loop containing nucleoside triphosphate hydrolases"/>
    <property type="match status" value="1"/>
</dbReference>
<dbReference type="InterPro" id="IPR027417">
    <property type="entry name" value="P-loop_NTPase"/>
</dbReference>
<dbReference type="Pfam" id="PF13401">
    <property type="entry name" value="AAA_22"/>
    <property type="match status" value="1"/>
</dbReference>
<feature type="non-terminal residue" evidence="2">
    <location>
        <position position="235"/>
    </location>
</feature>
<accession>A0AAE0TF04</accession>
<name>A0AAE0TF04_9BIVA</name>